<dbReference type="Pfam" id="PF14383">
    <property type="entry name" value="VARLMGL"/>
    <property type="match status" value="1"/>
</dbReference>
<feature type="compositionally biased region" description="Polar residues" evidence="1">
    <location>
        <begin position="261"/>
        <end position="272"/>
    </location>
</feature>
<name>A0A1U8AP48_NELNU</name>
<dbReference type="PANTHER" id="PTHR35499:SF1">
    <property type="entry name" value="DUF3741 DOMAIN-CONTAINING PROTEIN"/>
    <property type="match status" value="1"/>
</dbReference>
<proteinExistence type="predicted"/>
<feature type="region of interest" description="Disordered" evidence="1">
    <location>
        <begin position="166"/>
        <end position="227"/>
    </location>
</feature>
<dbReference type="eggNOG" id="ENOG502RYD5">
    <property type="taxonomic scope" value="Eukaryota"/>
</dbReference>
<feature type="domain" description="DUF3741" evidence="2">
    <location>
        <begin position="78"/>
        <end position="91"/>
    </location>
</feature>
<sequence length="445" mass="50670">MRVSSSSSSSSTPSFDAKLGNSHNATNGCLSGIFRRLLCSGGLPTRPADHIKEPDCIESDHQQQQASKKAEAPTAAIPGIVARLMGLESLPELTWVPPGKTADLIGRSRSVNYAGYWPEFDLPRGRHRRVMTSLSFREAPTFLQLENEDFFLLSFQNVRETNEMRFKGRKSNKGFSELEQRKTEKKENNKENKRERVAEKRNKTKKEDQESRKRVYNEKKKVERKISDRRTLRKVRISDDIKIPVSTPPHKKDVYRKPKAVSNSKPGSQTKPNNHKEISEKAKFTKKKKSESATTPRKIETQCDSENTSPVSVLDLSDFLVDSGTPLSEEEWKPRGSNSRRSLTPELAKSDCVSPPPLACIKSSDYWGSGPFEVKTEETRKNDDQGYLEWWGVISNLAEKEMRSSIWVSREMSKLEEVEEIGIEFGIQILDQLLCEIIFEFSRLL</sequence>
<dbReference type="KEGG" id="nnu:104602586"/>
<dbReference type="PANTHER" id="PTHR35499">
    <property type="entry name" value="OS05G0128300 PROTEIN"/>
    <property type="match status" value="1"/>
</dbReference>
<organism evidence="3 4">
    <name type="scientific">Nelumbo nucifera</name>
    <name type="common">Sacred lotus</name>
    <dbReference type="NCBI Taxonomy" id="4432"/>
    <lineage>
        <taxon>Eukaryota</taxon>
        <taxon>Viridiplantae</taxon>
        <taxon>Streptophyta</taxon>
        <taxon>Embryophyta</taxon>
        <taxon>Tracheophyta</taxon>
        <taxon>Spermatophyta</taxon>
        <taxon>Magnoliopsida</taxon>
        <taxon>Proteales</taxon>
        <taxon>Nelumbonaceae</taxon>
        <taxon>Nelumbo</taxon>
    </lineage>
</organism>
<evidence type="ECO:0000256" key="1">
    <source>
        <dbReference type="SAM" id="MobiDB-lite"/>
    </source>
</evidence>
<dbReference type="Proteomes" id="UP000189703">
    <property type="component" value="Unplaced"/>
</dbReference>
<feature type="region of interest" description="Disordered" evidence="1">
    <location>
        <begin position="1"/>
        <end position="21"/>
    </location>
</feature>
<evidence type="ECO:0000313" key="3">
    <source>
        <dbReference type="Proteomes" id="UP000189703"/>
    </source>
</evidence>
<keyword evidence="3" id="KW-1185">Reference proteome</keyword>
<dbReference type="InParanoid" id="A0A1U8AP48"/>
<dbReference type="OMA" id="IWGEICR"/>
<reference evidence="4" key="1">
    <citation type="submission" date="2025-08" db="UniProtKB">
        <authorList>
            <consortium name="RefSeq"/>
        </authorList>
    </citation>
    <scope>IDENTIFICATION</scope>
</reference>
<feature type="compositionally biased region" description="Basic and acidic residues" evidence="1">
    <location>
        <begin position="176"/>
        <end position="227"/>
    </location>
</feature>
<feature type="compositionally biased region" description="Basic and acidic residues" evidence="1">
    <location>
        <begin position="274"/>
        <end position="283"/>
    </location>
</feature>
<dbReference type="InterPro" id="IPR032795">
    <property type="entry name" value="DUF3741-assoc"/>
</dbReference>
<protein>
    <submittedName>
        <fullName evidence="4">Uncharacterized protein LOC104602586</fullName>
    </submittedName>
</protein>
<accession>A0A1U8AP48</accession>
<evidence type="ECO:0000259" key="2">
    <source>
        <dbReference type="Pfam" id="PF14383"/>
    </source>
</evidence>
<gene>
    <name evidence="4" type="primary">LOC104602586</name>
</gene>
<dbReference type="RefSeq" id="XP_010264618.1">
    <property type="nucleotide sequence ID" value="XM_010266316.2"/>
</dbReference>
<feature type="region of interest" description="Disordered" evidence="1">
    <location>
        <begin position="326"/>
        <end position="349"/>
    </location>
</feature>
<feature type="region of interest" description="Disordered" evidence="1">
    <location>
        <begin position="241"/>
        <end position="310"/>
    </location>
</feature>
<dbReference type="GeneID" id="104602586"/>
<evidence type="ECO:0000313" key="4">
    <source>
        <dbReference type="RefSeq" id="XP_010264618.1"/>
    </source>
</evidence>
<dbReference type="FunCoup" id="A0A1U8AP48">
    <property type="interactions" value="116"/>
</dbReference>
<feature type="compositionally biased region" description="Low complexity" evidence="1">
    <location>
        <begin position="1"/>
        <end position="11"/>
    </location>
</feature>
<dbReference type="OrthoDB" id="1924799at2759"/>
<dbReference type="AlphaFoldDB" id="A0A1U8AP48"/>